<reference evidence="1" key="1">
    <citation type="journal article" date="2021" name="J Fungi (Basel)">
        <title>Virulence traits and population genomics of the black yeast Aureobasidium melanogenum.</title>
        <authorList>
            <person name="Cernosa A."/>
            <person name="Sun X."/>
            <person name="Gostincar C."/>
            <person name="Fang C."/>
            <person name="Gunde-Cimerman N."/>
            <person name="Song Z."/>
        </authorList>
    </citation>
    <scope>NUCLEOTIDE SEQUENCE</scope>
    <source>
        <strain evidence="1">EXF-9298</strain>
    </source>
</reference>
<name>A0A9P8G5Y0_AURME</name>
<accession>A0A9P8G5Y0</accession>
<dbReference type="AlphaFoldDB" id="A0A9P8G5Y0"/>
<evidence type="ECO:0000313" key="2">
    <source>
        <dbReference type="Proteomes" id="UP000729357"/>
    </source>
</evidence>
<dbReference type="EMBL" id="JAHFXS010000001">
    <property type="protein sequence ID" value="KAG9991800.1"/>
    <property type="molecule type" value="Genomic_DNA"/>
</dbReference>
<evidence type="ECO:0000313" key="1">
    <source>
        <dbReference type="EMBL" id="KAG9991800.1"/>
    </source>
</evidence>
<gene>
    <name evidence="1" type="ORF">KCU98_g71</name>
</gene>
<proteinExistence type="predicted"/>
<dbReference type="Proteomes" id="UP000729357">
    <property type="component" value="Unassembled WGS sequence"/>
</dbReference>
<keyword evidence="2" id="KW-1185">Reference proteome</keyword>
<sequence length="72" mass="7938">MLASSIQAASNTPIGFCLHELNEERTHVLDGDLTVKLQTRHARIISRGCDVSPRHQSGLEDDIVKITIKVTT</sequence>
<organism evidence="1 2">
    <name type="scientific">Aureobasidium melanogenum</name>
    <name type="common">Aureobasidium pullulans var. melanogenum</name>
    <dbReference type="NCBI Taxonomy" id="46634"/>
    <lineage>
        <taxon>Eukaryota</taxon>
        <taxon>Fungi</taxon>
        <taxon>Dikarya</taxon>
        <taxon>Ascomycota</taxon>
        <taxon>Pezizomycotina</taxon>
        <taxon>Dothideomycetes</taxon>
        <taxon>Dothideomycetidae</taxon>
        <taxon>Dothideales</taxon>
        <taxon>Saccotheciaceae</taxon>
        <taxon>Aureobasidium</taxon>
    </lineage>
</organism>
<comment type="caution">
    <text evidence="1">The sequence shown here is derived from an EMBL/GenBank/DDBJ whole genome shotgun (WGS) entry which is preliminary data.</text>
</comment>
<reference evidence="1" key="2">
    <citation type="submission" date="2021-08" db="EMBL/GenBank/DDBJ databases">
        <authorList>
            <person name="Gostincar C."/>
            <person name="Sun X."/>
            <person name="Song Z."/>
            <person name="Gunde-Cimerman N."/>
        </authorList>
    </citation>
    <scope>NUCLEOTIDE SEQUENCE</scope>
    <source>
        <strain evidence="1">EXF-9298</strain>
    </source>
</reference>
<feature type="non-terminal residue" evidence="1">
    <location>
        <position position="72"/>
    </location>
</feature>
<protein>
    <submittedName>
        <fullName evidence="1">Uncharacterized protein</fullName>
    </submittedName>
</protein>